<reference evidence="1" key="1">
    <citation type="journal article" date="2020" name="Stud. Mycol.">
        <title>101 Dothideomycetes genomes: a test case for predicting lifestyles and emergence of pathogens.</title>
        <authorList>
            <person name="Haridas S."/>
            <person name="Albert R."/>
            <person name="Binder M."/>
            <person name="Bloem J."/>
            <person name="Labutti K."/>
            <person name="Salamov A."/>
            <person name="Andreopoulos B."/>
            <person name="Baker S."/>
            <person name="Barry K."/>
            <person name="Bills G."/>
            <person name="Bluhm B."/>
            <person name="Cannon C."/>
            <person name="Castanera R."/>
            <person name="Culley D."/>
            <person name="Daum C."/>
            <person name="Ezra D."/>
            <person name="Gonzalez J."/>
            <person name="Henrissat B."/>
            <person name="Kuo A."/>
            <person name="Liang C."/>
            <person name="Lipzen A."/>
            <person name="Lutzoni F."/>
            <person name="Magnuson J."/>
            <person name="Mondo S."/>
            <person name="Nolan M."/>
            <person name="Ohm R."/>
            <person name="Pangilinan J."/>
            <person name="Park H.-J."/>
            <person name="Ramirez L."/>
            <person name="Alfaro M."/>
            <person name="Sun H."/>
            <person name="Tritt A."/>
            <person name="Yoshinaga Y."/>
            <person name="Zwiers L.-H."/>
            <person name="Turgeon B."/>
            <person name="Goodwin S."/>
            <person name="Spatafora J."/>
            <person name="Crous P."/>
            <person name="Grigoriev I."/>
        </authorList>
    </citation>
    <scope>NUCLEOTIDE SEQUENCE</scope>
    <source>
        <strain evidence="1">CBS 260.36</strain>
    </source>
</reference>
<dbReference type="OrthoDB" id="5365701at2759"/>
<keyword evidence="2" id="KW-1185">Reference proteome</keyword>
<dbReference type="EMBL" id="ML996093">
    <property type="protein sequence ID" value="KAF2148359.1"/>
    <property type="molecule type" value="Genomic_DNA"/>
</dbReference>
<gene>
    <name evidence="1" type="ORF">K461DRAFT_61553</name>
</gene>
<name>A0A9P4ITE4_9PEZI</name>
<proteinExistence type="predicted"/>
<comment type="caution">
    <text evidence="1">The sequence shown here is derived from an EMBL/GenBank/DDBJ whole genome shotgun (WGS) entry which is preliminary data.</text>
</comment>
<organism evidence="1 2">
    <name type="scientific">Myriangium duriaei CBS 260.36</name>
    <dbReference type="NCBI Taxonomy" id="1168546"/>
    <lineage>
        <taxon>Eukaryota</taxon>
        <taxon>Fungi</taxon>
        <taxon>Dikarya</taxon>
        <taxon>Ascomycota</taxon>
        <taxon>Pezizomycotina</taxon>
        <taxon>Dothideomycetes</taxon>
        <taxon>Dothideomycetidae</taxon>
        <taxon>Myriangiales</taxon>
        <taxon>Myriangiaceae</taxon>
        <taxon>Myriangium</taxon>
    </lineage>
</organism>
<evidence type="ECO:0000313" key="2">
    <source>
        <dbReference type="Proteomes" id="UP000799439"/>
    </source>
</evidence>
<dbReference type="Proteomes" id="UP000799439">
    <property type="component" value="Unassembled WGS sequence"/>
</dbReference>
<accession>A0A9P4ITE4</accession>
<evidence type="ECO:0000313" key="1">
    <source>
        <dbReference type="EMBL" id="KAF2148359.1"/>
    </source>
</evidence>
<sequence>MDMGSKVDDGPEAIFDAASLARAQLEQCCSHPMLNEEHWAQNRIADFNLWSSGVGATAKKHMSLDVRLQDDDAARAVVTGTLYSLAAWARKCADLAGEGVDAQESHQPGILNTSIKTVSPGTTINSAAISTSDFYNNNGDEPEITLTEARNTIEELLHALVVMGLTIRHVGAASRHREADRTFDFDSNLPEYQELKAHLEFRLRLPLVLGFRKADRNFDRPWALSFEAFSSSSSELLSPEQRTLVKATLKRRHRIRFAQTQGIKLKDSQSRQAIEPTKYSNIADTRSARGRIATHNKTIDTIGPGSSAQDPEKLAYSTVSKPSDYAPGQLLQQNLQARSVAATTVAMRADYPKPPSPNLGIGVFQCPYCCLTFPIELLETTSLWR</sequence>
<protein>
    <submittedName>
        <fullName evidence="1">Uncharacterized protein</fullName>
    </submittedName>
</protein>
<dbReference type="AlphaFoldDB" id="A0A9P4ITE4"/>